<evidence type="ECO:0000259" key="12">
    <source>
        <dbReference type="PROSITE" id="PS50097"/>
    </source>
</evidence>
<dbReference type="Gene3D" id="1.25.40.20">
    <property type="entry name" value="Ankyrin repeat-containing domain"/>
    <property type="match status" value="2"/>
</dbReference>
<dbReference type="SUPFAM" id="SSF53223">
    <property type="entry name" value="Aminoacid dehydrogenase-like, N-terminal domain"/>
    <property type="match status" value="8"/>
</dbReference>
<dbReference type="SMART" id="SM00839">
    <property type="entry name" value="ELFV_dehydrog"/>
    <property type="match status" value="9"/>
</dbReference>
<feature type="repeat" description="ANK" evidence="7">
    <location>
        <begin position="579"/>
        <end position="613"/>
    </location>
</feature>
<dbReference type="Gene3D" id="3.30.710.10">
    <property type="entry name" value="Potassium Channel Kv1.1, Chain A"/>
    <property type="match status" value="1"/>
</dbReference>
<dbReference type="PROSITE" id="PS00074">
    <property type="entry name" value="GLFV_DEHYDROGENASE"/>
    <property type="match status" value="4"/>
</dbReference>
<dbReference type="GO" id="GO:0043226">
    <property type="term" value="C:organelle"/>
    <property type="evidence" value="ECO:0007669"/>
    <property type="project" value="UniProtKB-ARBA"/>
</dbReference>
<dbReference type="Gene3D" id="1.10.285.10">
    <property type="entry name" value="Glutamate Dehydrogenase, chain A, domain 3"/>
    <property type="match status" value="16"/>
</dbReference>
<evidence type="ECO:0000259" key="10">
    <source>
        <dbReference type="PROSITE" id="PS50003"/>
    </source>
</evidence>
<dbReference type="Gene3D" id="1.10.418.10">
    <property type="entry name" value="Calponin-like domain"/>
    <property type="match status" value="2"/>
</dbReference>
<dbReference type="InterPro" id="IPR006097">
    <property type="entry name" value="Glu/Leu/Phe/Val/Trp_DH_dimer"/>
</dbReference>
<feature type="domain" description="Calponin-homology (CH)" evidence="11">
    <location>
        <begin position="1241"/>
        <end position="1344"/>
    </location>
</feature>
<evidence type="ECO:0000259" key="13">
    <source>
        <dbReference type="PROSITE" id="PS50222"/>
    </source>
</evidence>
<comment type="caution">
    <text evidence="14">The sequence shown here is derived from an EMBL/GenBank/DDBJ whole genome shotgun (WGS) entry which is preliminary data.</text>
</comment>
<evidence type="ECO:0000256" key="4">
    <source>
        <dbReference type="ARBA" id="ARBA00022837"/>
    </source>
</evidence>
<dbReference type="PROSITE" id="PS00020">
    <property type="entry name" value="ACTININ_2"/>
    <property type="match status" value="1"/>
</dbReference>
<dbReference type="InterPro" id="IPR001715">
    <property type="entry name" value="CH_dom"/>
</dbReference>
<feature type="domain" description="Calponin-homology (CH)" evidence="11">
    <location>
        <begin position="1093"/>
        <end position="1210"/>
    </location>
</feature>
<dbReference type="InterPro" id="IPR002110">
    <property type="entry name" value="Ankyrin_rpt"/>
</dbReference>
<evidence type="ECO:0000256" key="5">
    <source>
        <dbReference type="ARBA" id="ARBA00023002"/>
    </source>
</evidence>
<dbReference type="SUPFAM" id="SSF50729">
    <property type="entry name" value="PH domain-like"/>
    <property type="match status" value="1"/>
</dbReference>
<evidence type="ECO:0000256" key="9">
    <source>
        <dbReference type="SAM" id="Coils"/>
    </source>
</evidence>
<dbReference type="PROSITE" id="PS50088">
    <property type="entry name" value="ANK_REPEAT"/>
    <property type="match status" value="3"/>
</dbReference>
<feature type="domain" description="EF-hand" evidence="13">
    <location>
        <begin position="993"/>
        <end position="1028"/>
    </location>
</feature>
<feature type="repeat" description="ANK" evidence="7">
    <location>
        <begin position="377"/>
        <end position="411"/>
    </location>
</feature>
<dbReference type="Pfam" id="PF00023">
    <property type="entry name" value="Ank"/>
    <property type="match status" value="1"/>
</dbReference>
<evidence type="ECO:0000256" key="7">
    <source>
        <dbReference type="PROSITE-ProRule" id="PRU00023"/>
    </source>
</evidence>
<dbReference type="Pfam" id="PF00651">
    <property type="entry name" value="BTB"/>
    <property type="match status" value="1"/>
</dbReference>
<dbReference type="InterPro" id="IPR036770">
    <property type="entry name" value="Ankyrin_rpt-contain_sf"/>
</dbReference>
<name>A0AAV8A3A7_9EUKA</name>
<keyword evidence="6" id="KW-0009">Actin-binding</keyword>
<dbReference type="SUPFAM" id="SSF47576">
    <property type="entry name" value="Calponin-homology domain, CH-domain"/>
    <property type="match status" value="1"/>
</dbReference>
<dbReference type="InterPro" id="IPR033524">
    <property type="entry name" value="Glu/Leu/Phe/Val_DH_AS"/>
</dbReference>
<dbReference type="SUPFAM" id="SSF54695">
    <property type="entry name" value="POZ domain"/>
    <property type="match status" value="1"/>
</dbReference>
<evidence type="ECO:0000313" key="15">
    <source>
        <dbReference type="Proteomes" id="UP001146793"/>
    </source>
</evidence>
<dbReference type="InterPro" id="IPR011993">
    <property type="entry name" value="PH-like_dom_sf"/>
</dbReference>
<dbReference type="CDD" id="cd21217">
    <property type="entry name" value="CH_PLS_FIM_rpt1"/>
    <property type="match status" value="1"/>
</dbReference>
<dbReference type="CDD" id="cd00821">
    <property type="entry name" value="PH"/>
    <property type="match status" value="1"/>
</dbReference>
<dbReference type="InterPro" id="IPR050724">
    <property type="entry name" value="Glu_Leu_Phe_Val_DH"/>
</dbReference>
<dbReference type="PRINTS" id="PR00082">
    <property type="entry name" value="GLFDHDRGNASE"/>
</dbReference>
<dbReference type="PROSITE" id="PS50097">
    <property type="entry name" value="BTB"/>
    <property type="match status" value="1"/>
</dbReference>
<evidence type="ECO:0000256" key="8">
    <source>
        <dbReference type="RuleBase" id="RU004417"/>
    </source>
</evidence>
<dbReference type="Pfam" id="PF12796">
    <property type="entry name" value="Ank_2"/>
    <property type="match status" value="3"/>
</dbReference>
<dbReference type="InterPro" id="IPR036291">
    <property type="entry name" value="NAD(P)-bd_dom_sf"/>
</dbReference>
<dbReference type="SMART" id="SM00054">
    <property type="entry name" value="EFh"/>
    <property type="match status" value="2"/>
</dbReference>
<dbReference type="PROSITE" id="PS50297">
    <property type="entry name" value="ANK_REP_REGION"/>
    <property type="match status" value="3"/>
</dbReference>
<keyword evidence="3" id="KW-0677">Repeat</keyword>
<dbReference type="PROSITE" id="PS00018">
    <property type="entry name" value="EF_HAND_1"/>
    <property type="match status" value="2"/>
</dbReference>
<reference evidence="14" key="1">
    <citation type="submission" date="2022-08" db="EMBL/GenBank/DDBJ databases">
        <title>Novel sulphate-reducing endosymbionts in the free-living metamonad Anaeramoeba.</title>
        <authorList>
            <person name="Jerlstrom-Hultqvist J."/>
            <person name="Cepicka I."/>
            <person name="Gallot-Lavallee L."/>
            <person name="Salas-Leiva D."/>
            <person name="Curtis B.A."/>
            <person name="Zahonova K."/>
            <person name="Pipaliya S."/>
            <person name="Dacks J."/>
            <person name="Roger A.J."/>
        </authorList>
    </citation>
    <scope>NUCLEOTIDE SEQUENCE</scope>
    <source>
        <strain evidence="14">Busselton2</strain>
    </source>
</reference>
<dbReference type="InterPro" id="IPR011333">
    <property type="entry name" value="SKP1/BTB/POZ_sf"/>
</dbReference>
<dbReference type="Pfam" id="PF13499">
    <property type="entry name" value="EF-hand_7"/>
    <property type="match status" value="1"/>
</dbReference>
<dbReference type="PROSITE" id="PS50021">
    <property type="entry name" value="CH"/>
    <property type="match status" value="2"/>
</dbReference>
<evidence type="ECO:0000256" key="1">
    <source>
        <dbReference type="ARBA" id="ARBA00006382"/>
    </source>
</evidence>
<dbReference type="GO" id="GO:0006537">
    <property type="term" value="P:glutamate biosynthetic process"/>
    <property type="evidence" value="ECO:0007669"/>
    <property type="project" value="TreeGrafter"/>
</dbReference>
<dbReference type="SUPFAM" id="SSF47473">
    <property type="entry name" value="EF-hand"/>
    <property type="match status" value="1"/>
</dbReference>
<dbReference type="CDD" id="cd00051">
    <property type="entry name" value="EFh"/>
    <property type="match status" value="1"/>
</dbReference>
<dbReference type="EC" id="1.4.1.4" evidence="2"/>
<accession>A0AAV8A3A7</accession>
<dbReference type="PANTHER" id="PTHR43571:SF1">
    <property type="entry name" value="NADP-SPECIFIC GLUTAMATE DEHYDROGENASE 1-RELATED"/>
    <property type="match status" value="1"/>
</dbReference>
<dbReference type="Pfam" id="PF00208">
    <property type="entry name" value="ELFV_dehydrog"/>
    <property type="match status" value="10"/>
</dbReference>
<dbReference type="Pfam" id="PF00307">
    <property type="entry name" value="CH"/>
    <property type="match status" value="2"/>
</dbReference>
<dbReference type="InterPro" id="IPR006096">
    <property type="entry name" value="Glu/Leu/Phe/Val/Trp_DH_C"/>
</dbReference>
<protein>
    <recommendedName>
        <fullName evidence="2">glutamate dehydrogenase (NADP(+))</fullName>
        <ecNumber evidence="2">1.4.1.4</ecNumber>
    </recommendedName>
</protein>
<dbReference type="InterPro" id="IPR001849">
    <property type="entry name" value="PH_domain"/>
</dbReference>
<keyword evidence="9" id="KW-0175">Coiled coil</keyword>
<evidence type="ECO:0000256" key="6">
    <source>
        <dbReference type="ARBA" id="ARBA00023203"/>
    </source>
</evidence>
<dbReference type="InterPro" id="IPR018247">
    <property type="entry name" value="EF_Hand_1_Ca_BS"/>
</dbReference>
<feature type="domain" description="PH" evidence="10">
    <location>
        <begin position="5743"/>
        <end position="5841"/>
    </location>
</feature>
<dbReference type="PROSITE" id="PS50003">
    <property type="entry name" value="PH_DOMAIN"/>
    <property type="match status" value="1"/>
</dbReference>
<feature type="domain" description="EF-hand" evidence="13">
    <location>
        <begin position="1029"/>
        <end position="1064"/>
    </location>
</feature>
<keyword evidence="4" id="KW-0106">Calcium</keyword>
<dbReference type="SUPFAM" id="SSF51735">
    <property type="entry name" value="NAD(P)-binding Rossmann-fold domains"/>
    <property type="match status" value="10"/>
</dbReference>
<keyword evidence="7" id="KW-0040">ANK repeat</keyword>
<dbReference type="InterPro" id="IPR036872">
    <property type="entry name" value="CH_dom_sf"/>
</dbReference>
<dbReference type="SMART" id="SM00248">
    <property type="entry name" value="ANK"/>
    <property type="match status" value="14"/>
</dbReference>
<sequence length="5864" mass="658097">MEESLQLIFEENNEEKLKEFLKNNKLEDLNTPILFLALDANCTLPIYKIVLENTNCKQEVNETYNDKSVLQFALTKQTKLDIIQYLCSKGADPKVKDPLDESTLLHDCVESKMPIEYVKYFSQYIDIASVNEYEESALTYALSSDIMDFELLTLLIQLGSNLDTKNDENKTPLHIACEHDVERDLIELMIKKGSNLKAKDTYGNVPLSYLIPKRIGKRTLEIFLEYGQDLNLQDNFGNTLLHWACKNNLEIVDFLLGSGVDPNTKNKEGMSALHYLVGNPEVSTQAIGALLKNGLDPDLISTTNEKTALEILFLDDKLPKEKKGDLIKYLATKTDLNCKNSCELPLLCSAIFYEISFDSIKFIINQDPDFNARSSKKKANCLHYAAQQDNLNTDLIELLIAKGANPGVKDIHAKYPLMYTFFHDIDLRLIKLFYNDTIKSDEKFNSKIAGHYYCIQCPFIRYDVLHFLHSNGADLVYSPLEPTNLYNAVKEKIEFAAFKYLLDLDKTAVNEQNYQYSTMHSLAMNGRWEMLEYALDNGGDIKLKNRYGKALLHSAAESNVETCELLIKRGVDINIKSANGDTAFHILCKRSNIHIELFKFLLKNGASCTITNNQSMTPIHSMLGQLRSSNEQLLFQTLMDYGVDFKDEVFADLLHYLFDYRNYYGLFTVKFLLDQGIDPNRYFEKYQHPLSSAVAAPYSISKDNINLLLMYGAETIIYTKDYDIEFDFHYEWVTKDKLQALDRFSKYQLDILSLYEKSIMADFKIKGLAIHKIFVETRLNQPLNSKSVQILEKYKKAELNSFFRLLYSGNFKTVEKQEILNAKMIFKDLNIVNFFDAKISKLGLKSDMKTIYEDEDFKDFNIIVEKDYIPVNKFILVARSKLYKTLFETIEKEIDEVNDYSGKSYETLDLLIKYLYTDDLVFDADDDVQFIIEELEDAIDYYQLGENSNLQDILGVHIELNKIKTQSLVDSIEKMAQFRRQLSREASQAFSNFQLNRLFKDFKVFDIDGDGSITEKEIRSVLMKVGDKSSLGDVKNMIKEVDTDGNGEIEFPEFVQLMYLLKTKKIKTSRFGNVVKKVTTIKREGGGVHSYTQEEKEGLVDFINNSLAGDQSVAHIIPIDPRGDDIFYEVRDGILFAKIIDKYFKGTINMRRIVQKPRLNKFELINNLNLVLQASKKLGIKLVNIGPEDILEKREHLILGLTWQVVKASLMKQVSSNPNLDKLKKQLEGQGGRKKINLSNAPPEELLKSWFNYQLEKVGCDIRINNFTTDLKDSKALTYLLTAIDENNCDLSPLQEQDPMRRAELFLQMADKIGARKFINAKDIVKGNNRLMTAFLAQLFLANPSMDDSESKRLERELKLKLGKFRSRMKDITGQTNKLRSAINRLQDDLDREKRERLELEKHLKNLQTDLIDQADPNIRGLLLAKLREKRKGGIVDVEKHIDDFLKSIRARFPDQPEYIKTVERTLKKLRPFLIKHPEYAEYIKEILEPENIIEFDVPWVDDRGKVHKEKGYFVQHSSALGDYNGAIQFDPETDLGTLKALGLENALSHPVSTLKIGGGKGGSTFDPKNKSGKEKKNFNESFMRELYKKMGKNFEISKKGKGTGKKELDQLYDMYQKLSAGKGNKWGSSIHPKATGSGIVHITDQALKANGQSLVNKKVALSGFNDESLNAADTLIEKGAIPITLSDETGFINVPNGLTKEQIKKLKNLKEQGKPLREITRLDRTIKFIPNKKPFNSVKCDVAIACQDKDEISEQDAQILAQNGCIAVTDGARDASSEDAIKVYGDKGVLYIPSKLATLGSTAISKLELEQNQSGQPWGEGLVDQKLKEIMQNAFEDCQQITKEYCDSPTDYDIGAEISGFKKIADQLIENKKRGIQKKLKTGVTWEGFQTPEDFINNLMEQLRKEFPFQTEYLESVEEFLNSILPLLRTNPEYSKVAQIMTRPQKIIEFEVPWKDSRGRMQKNKGYFIKYNGILGDLKGGIEFDPKANESTMKSLGLDQTLIGGVTTLSIGGSKGGSDFNPKGKNPNEIKTFSDAYMRELYKKLGKNFEISKEDNGVDGKQLKNLYETYNNLSAGKGKKWGGAIVHPEATGKGLAYLTDEMLKANNDTLRGKKVALSGFNGNSIEAAKILIAMGAIPITLSDETGTIHDPNGFTIEKLQKIQELKEQGKPLREITKFDRNVKFLMNKNPFNTVKCDIAMPCLKANEITEQDAQILAQNGCVAVTDGALKASSKDAIQVYRQNNILYAPSKLASIGDVAISQLELEQNKSSKPWNEETVDKKLKELMKDAFTDSVKMSKKYFDDPKDYNSGAIISGFKKIADKYLKTGGFDPYGFVNDLMDEIRRKFGDQPEYVDAVEEFLNSIIPLLKSNPDYAEIVRDFILPDKIIEFEFPWKDSRGRMQTNKGIFIQYDKTLGDLKGGIQFDPKVNLSVLKAFGLDQSLGNSASTLNVGGSKGGSDFNPKGKPQKDVSNFCEAYMKELNKKLGKNVEITDGEKGVSPNNLEKLYHEYNQNLKGKGNKWGGSVLHPEATGKGLVYATEEMLKANGKSLDDKEVALSGFNETSLSAAEKLLDMGAIPITLSDETGFIHDPMGFDLQKLQKLRQLKNQGKTLKDYSLMDKSVKFVANKKPFTTVKCDCVIACKEKNEITEEDSKLLAQKGCISVTDGTPNGSSRGAIKVYGDNDILYAPHKLAGVGAVAISKLELEENKTNIPWNEETVNDKLKDLMKETFENCSSAAAQYCDDPKDYQSGANIAGFKKIADKMIEDGTLRAKKIIRDLLNKLKEKYPDQPEFLKAVEEFLNSLLPLLKKRPEYAEVLEQILEPENVLEFDVPWKDSRGRVQKNKGWFIQFNSELGDLKGGVQFDPKATLGLTKALGLGQSISNSLTGLSVGGSHGLSDFNPKGKPQTDVTNFCDAYMKELNKKLGKNVEFTKEGKGVDGNDLKKLYDAYNKNLQGKGNKWGGSVLHPETTGKGLVYITDEMLKANGETLKGKRVALSGFNGDSIAAAKKLIEMGAIPISLSDETGFVHDPRGFDLNKLKKLEQLKNQKKPLREITRLDRNIQYNPGKSPFTELKCDIAIACQETGEITDEEAKILAQNGCIAVTDGAPNASTSDAIQVYGDNDILYAPSILASQGAVAISKLEQEQNKTGRPWNEQIVDQKLKELMKDAFNETALTAQEYCDNPQDYHSGANIAGFKKIADTMIDDGTYQAKKIINDILNKLKEKYPDQPEFLKTVEEFLNSLLPLLKTNPKYGKILEEFLEPNNILEFDVPWKDDNGRTQANKGWFIQFKDDLGNYKGGLQFDPKTNIGTIKSLGLDQTLANAISTLNVGGSHGGTDFEPKNKSKNEINRFCDSYMKELNKRLGKNFEFTEGGKGVGGNELFKCYEYFVKNTDGKGKEWGGAIVHPEATGSGLAYITDEILKANGESIKGKKVALSGFNDDSINAAIKLIELGAIPITFSDENGTINDPRGFDLNKIQKLKELKEQGIPLKEYTQLDRNTKYLMNKNPFNTVKCDIALPCLDKDEITEEDAQILANNGCIAVTDGKPEASTSDAIKVYGENGILYTPSRLATIGSTALAKLEKDLDLDADDFVTSMEKLLNQNGDSLKDKKVALSGFDDDSIEAAIRLIEFGAIPVSLSDENGTIHDPQGFDLNKLQKLIELKEQGKPLKQYTLLDRNAKYLMNKKPFNTVKCDIAMPCSKKDEITEDYAQFLANNGCIAVGDGTPNGSSSGAIKVYGDNDILYNPNSAVAQINLDNFAKSTEAIFNDLNDSLAGKKVALSGFEKNTLDNLENLIKLGALPITVSDETGTIHDPRGFDLNKLQKLRQLKEQGKPLREYTRLDRNAQFLQNKKPFNTVACDIAMPCQGKNEITEEDSKFLANSGCVAVTDGTPNASSKGAIKVYGDNGILYTPSKLAVLTGFDPNLKEEFIKNQTNKIWTTEEADQKLKEIMKDAFANVSKNAQEYCDNPQNYNSGANIAGFKKIADKIIEDRRNLAKQLAQGILKELKEKYPDQKEYHKMVEEFLNSILPLLATNPEYADILKQILEPENIIEFEVPWKDSRGRVQKNKGWFIQQNSILGDFSGGIQFDPNTNLDTLKCLGFDQTLGSSLTTLNVGGSKGGSDFNPKGKPQTDVTNFCDAYMKELNKKLGKNVEFTKEGKGVDGNDLKKLYDAYNKNLQGKGNKWGGSVLHPETTGKGLVYITDEMLKANGETLKGKRVALSGFNGDSIAAAKKLIEMGAIPISLSDETGFVHDPRGFDLNKLKKLEQLKNQKKPLREITRLDRTIQFIPGKSPFTELKCDIAIACQDKNEISEQDAKILVQNGCIAVTDGAPYASTNKAIKVYGDNDILYAPSKLASQGAVAISKLEEEQNQTGQPWGEDFVDQKLKELMKDAFKSTSKIAQEYCDNPRDYNSGANIAGFKKIADKMIDDGTYQAKKIINDIMESIKAKYPDQPAFHKMVEDFLNSLLPLLKKHPEYADLLEELLEPENIIEFDVPWENDKGQTESNKGYFIQYNSALGDFKGGLMFDPTANLDTLKSLGLDQTLANALTTLDVGGSHGGSDFIPVNKSENEIKNFTDSYMRELLNHLGKNFEITKEGKGNDLKKLDNLYDAYNKMTAGKGNQWGGAVLHPDAEGVGLAFLTDEMLKANGKSLVGKTVALSGFNDNSINAAEKFIELGALPITISDENGYLINPDGFDLEQLNILRQLKEDGVPLSEFSSFDSTAQYVPNKNVFGEVECDIAVPCMDKDEITEEVAQNLIENGCIAVTDGFPNSSNDKAIKLYLDNNVLYSPSKLATTGAVSISKLELEENETGQPWSKEIVDEKLQEIMKDAFNETAKVTQEYCDNPQDYNSGANIAAFQRIVEAMKNRPEKSERIEQPQVSFWDREKVFTSENVAEYLKDLLEAIKARFPDQLDFHNSVEDMLNSLLPLLKSDPEYARVLEDLLDPDNILEFDVPWVDDKGQKQVNKGLLIQFSNVNGDYSGALHFDPKADLGLVKALGLDQTLSHGLTTLTLGGAKGGSDFIPENKSPNEIKNFTDSFIREANKLVGVDIHIPNEGKGTNGELLNDMYKNFENLTAGEGKKWNGSSLHPEATGVGLVYLTDEMLKANGETLKGKKVALSGCNDTSLSAAEKLLEMGAIPITLSDDSGYIQSARGLNLQQLQRLREALKNGKSLKDFAQEENGITYIQSKSPFETIKCDIAMPCNNHGELTEKEAENLANNGCIAVTDGFPKASTDKAIKIYNENGILYSPGIAGAAGGSIIADLESTQNFSDQPWSKQEVDERLKEAMEGVFRNIAETAQTYCDNPKDYNAGAQISGFQKIADLMLGRAEKAEDSGDLAEGLMLGTTDLISGIQSIVQGRLDNLNEEMDKAQLEKDLVRDQKQRELNLMKDRYNDLTMELERAKGDKMESISNAERERMELENAINDLRSELEKAQLEKQQLDKRASLANKKLANEYSTLVGELYNQNQRNEELEGLTREKLLELERVNQQILTDQDKFEQDAKEYMLERERLIQEIYSAQNEKEKLISKSQEDIEKLAMALQELSNELDQVKGERDSLINFIKENLSNFEREKQDLGLVLSECEEDKQILLNAIQELKVKLDRLTGQNEELIVHVLNENRNLEQTLHDLEAHLKQLEQDKFTLIKDGENELDALRRRIKELEDKLNKYKSEIDIILEGTGTLEERLKREIEAKKIAQKRFDSEKKHILSSTKKDKSEMLKYVNTQLAKWNISDLVHVYDPTVTRRKMLAGKKRWNPRKMVVKNGQLSLFKTEKTNKPERLIYLEGARVTMPIYKEYKRKFCILVKTSATEVIFALDSDMKQKKWVRSLKNSRKSTVLEERVKDKQRQAFQSRYGKK</sequence>
<dbReference type="InterPro" id="IPR046346">
    <property type="entry name" value="Aminoacid_DH-like_N_sf"/>
</dbReference>
<dbReference type="GO" id="GO:0005509">
    <property type="term" value="F:calcium ion binding"/>
    <property type="evidence" value="ECO:0007669"/>
    <property type="project" value="InterPro"/>
</dbReference>
<dbReference type="InterPro" id="IPR011992">
    <property type="entry name" value="EF-hand-dom_pair"/>
</dbReference>
<gene>
    <name evidence="14" type="ORF">M0812_00364</name>
</gene>
<dbReference type="Pfam" id="PF02812">
    <property type="entry name" value="ELFV_dehydrog_N"/>
    <property type="match status" value="8"/>
</dbReference>
<evidence type="ECO:0000256" key="2">
    <source>
        <dbReference type="ARBA" id="ARBA00012907"/>
    </source>
</evidence>
<dbReference type="PANTHER" id="PTHR43571">
    <property type="entry name" value="NADP-SPECIFIC GLUTAMATE DEHYDROGENASE 1-RELATED"/>
    <property type="match status" value="1"/>
</dbReference>
<dbReference type="EMBL" id="JANTQA010000015">
    <property type="protein sequence ID" value="KAJ3447891.1"/>
    <property type="molecule type" value="Genomic_DNA"/>
</dbReference>
<feature type="repeat" description="ANK" evidence="7">
    <location>
        <begin position="168"/>
        <end position="201"/>
    </location>
</feature>
<feature type="coiled-coil region" evidence="9">
    <location>
        <begin position="5361"/>
        <end position="5686"/>
    </location>
</feature>
<comment type="similarity">
    <text evidence="1 8">Belongs to the Glu/Leu/Phe/Val dehydrogenases family.</text>
</comment>
<dbReference type="InterPro" id="IPR001589">
    <property type="entry name" value="Actinin_actin-bd_CS"/>
</dbReference>
<proteinExistence type="inferred from homology"/>
<evidence type="ECO:0000313" key="14">
    <source>
        <dbReference type="EMBL" id="KAJ3447891.1"/>
    </source>
</evidence>
<dbReference type="GO" id="GO:0004354">
    <property type="term" value="F:glutamate dehydrogenase (NADP+) activity"/>
    <property type="evidence" value="ECO:0007669"/>
    <property type="project" value="UniProtKB-EC"/>
</dbReference>
<dbReference type="SUPFAM" id="SSF48403">
    <property type="entry name" value="Ankyrin repeat"/>
    <property type="match status" value="3"/>
</dbReference>
<evidence type="ECO:0000259" key="11">
    <source>
        <dbReference type="PROSITE" id="PS50021"/>
    </source>
</evidence>
<keyword evidence="5 8" id="KW-0560">Oxidoreductase</keyword>
<organism evidence="14 15">
    <name type="scientific">Anaeramoeba flamelloides</name>
    <dbReference type="NCBI Taxonomy" id="1746091"/>
    <lineage>
        <taxon>Eukaryota</taxon>
        <taxon>Metamonada</taxon>
        <taxon>Anaeramoebidae</taxon>
        <taxon>Anaeramoeba</taxon>
    </lineage>
</organism>
<dbReference type="PROSITE" id="PS50222">
    <property type="entry name" value="EF_HAND_2"/>
    <property type="match status" value="2"/>
</dbReference>
<dbReference type="Pfam" id="PF00169">
    <property type="entry name" value="PH"/>
    <property type="match status" value="1"/>
</dbReference>
<dbReference type="SMART" id="SM00233">
    <property type="entry name" value="PH"/>
    <property type="match status" value="1"/>
</dbReference>
<dbReference type="InterPro" id="IPR006095">
    <property type="entry name" value="Glu/Leu/Phe/Val/Trp_DH"/>
</dbReference>
<dbReference type="InterPro" id="IPR000210">
    <property type="entry name" value="BTB/POZ_dom"/>
</dbReference>
<dbReference type="GO" id="GO:0005829">
    <property type="term" value="C:cytosol"/>
    <property type="evidence" value="ECO:0007669"/>
    <property type="project" value="TreeGrafter"/>
</dbReference>
<dbReference type="Gene3D" id="3.40.50.720">
    <property type="entry name" value="NAD(P)-binding Rossmann-like Domain"/>
    <property type="match status" value="10"/>
</dbReference>
<dbReference type="GO" id="GO:0003779">
    <property type="term" value="F:actin binding"/>
    <property type="evidence" value="ECO:0007669"/>
    <property type="project" value="UniProtKB-KW"/>
</dbReference>
<dbReference type="FunFam" id="1.10.238.10:FF:000178">
    <property type="entry name" value="Calmodulin-2 A"/>
    <property type="match status" value="1"/>
</dbReference>
<dbReference type="Gene3D" id="1.10.238.10">
    <property type="entry name" value="EF-hand"/>
    <property type="match status" value="1"/>
</dbReference>
<dbReference type="Gene3D" id="2.30.29.30">
    <property type="entry name" value="Pleckstrin-homology domain (PH domain)/Phosphotyrosine-binding domain (PTB)"/>
    <property type="match status" value="1"/>
</dbReference>
<dbReference type="Gene3D" id="3.40.50.10860">
    <property type="entry name" value="Leucine Dehydrogenase, chain A, domain 1"/>
    <property type="match status" value="8"/>
</dbReference>
<feature type="coiled-coil region" evidence="9">
    <location>
        <begin position="1369"/>
        <end position="1410"/>
    </location>
</feature>
<dbReference type="InterPro" id="IPR002048">
    <property type="entry name" value="EF_hand_dom"/>
</dbReference>
<feature type="domain" description="BTB" evidence="12">
    <location>
        <begin position="858"/>
        <end position="924"/>
    </location>
</feature>
<evidence type="ECO:0000256" key="3">
    <source>
        <dbReference type="ARBA" id="ARBA00022737"/>
    </source>
</evidence>
<dbReference type="Proteomes" id="UP001146793">
    <property type="component" value="Unassembled WGS sequence"/>
</dbReference>
<dbReference type="SMART" id="SM00033">
    <property type="entry name" value="CH"/>
    <property type="match status" value="2"/>
</dbReference>